<proteinExistence type="predicted"/>
<evidence type="ECO:0000313" key="1">
    <source>
        <dbReference type="EMBL" id="KAK4017269.1"/>
    </source>
</evidence>
<comment type="caution">
    <text evidence="1">The sequence shown here is derived from an EMBL/GenBank/DDBJ whole genome shotgun (WGS) entry which is preliminary data.</text>
</comment>
<gene>
    <name evidence="1" type="ORF">OUZ56_032216</name>
</gene>
<reference evidence="1 2" key="1">
    <citation type="journal article" date="2023" name="Nucleic Acids Res.">
        <title>The hologenome of Daphnia magna reveals possible DNA methylation and microbiome-mediated evolution of the host genome.</title>
        <authorList>
            <person name="Chaturvedi A."/>
            <person name="Li X."/>
            <person name="Dhandapani V."/>
            <person name="Marshall H."/>
            <person name="Kissane S."/>
            <person name="Cuenca-Cambronero M."/>
            <person name="Asole G."/>
            <person name="Calvet F."/>
            <person name="Ruiz-Romero M."/>
            <person name="Marangio P."/>
            <person name="Guigo R."/>
            <person name="Rago D."/>
            <person name="Mirbahai L."/>
            <person name="Eastwood N."/>
            <person name="Colbourne J.K."/>
            <person name="Zhou J."/>
            <person name="Mallon E."/>
            <person name="Orsini L."/>
        </authorList>
    </citation>
    <scope>NUCLEOTIDE SEQUENCE [LARGE SCALE GENOMIC DNA]</scope>
    <source>
        <strain evidence="1">LRV0_1</strain>
    </source>
</reference>
<organism evidence="1 2">
    <name type="scientific">Daphnia magna</name>
    <dbReference type="NCBI Taxonomy" id="35525"/>
    <lineage>
        <taxon>Eukaryota</taxon>
        <taxon>Metazoa</taxon>
        <taxon>Ecdysozoa</taxon>
        <taxon>Arthropoda</taxon>
        <taxon>Crustacea</taxon>
        <taxon>Branchiopoda</taxon>
        <taxon>Diplostraca</taxon>
        <taxon>Cladocera</taxon>
        <taxon>Anomopoda</taxon>
        <taxon>Daphniidae</taxon>
        <taxon>Daphnia</taxon>
    </lineage>
</organism>
<name>A0ABQ9ZWI2_9CRUS</name>
<dbReference type="Proteomes" id="UP001234178">
    <property type="component" value="Unassembled WGS sequence"/>
</dbReference>
<evidence type="ECO:0000313" key="2">
    <source>
        <dbReference type="Proteomes" id="UP001234178"/>
    </source>
</evidence>
<dbReference type="EMBL" id="JAOYFB010000005">
    <property type="protein sequence ID" value="KAK4017269.1"/>
    <property type="molecule type" value="Genomic_DNA"/>
</dbReference>
<accession>A0ABQ9ZWI2</accession>
<keyword evidence="2" id="KW-1185">Reference proteome</keyword>
<sequence>MEEEFQIPALLLEVSAKSVNVTILFLTLLVIHNTFYFDHNISHLEAIALVPGCQRLTFKIGIDNRSPYPCFALCNPWIVLFLGTVLVNNSECKGRMLQQQKKNDLGEPASIKSARFSTINTHLSFYISLIDSKLTLWLLQWVFHVGYYRFQRRILRPGAENNGC</sequence>
<protein>
    <submittedName>
        <fullName evidence="1">Uncharacterized protein</fullName>
    </submittedName>
</protein>